<keyword evidence="4 8" id="KW-0378">Hydrolase</keyword>
<keyword evidence="5" id="KW-0119">Carbohydrate metabolism</keyword>
<dbReference type="CDD" id="cd04084">
    <property type="entry name" value="CBM6_xylanase-like"/>
    <property type="match status" value="1"/>
</dbReference>
<feature type="domain" description="CBM6" evidence="10">
    <location>
        <begin position="314"/>
        <end position="441"/>
    </location>
</feature>
<evidence type="ECO:0000256" key="9">
    <source>
        <dbReference type="SAM" id="SignalP"/>
    </source>
</evidence>
<sequence length="453" mass="50970">MAKSKLINIALIGLTLLISNSVRAQNPIIGIPGISDPHIRVFNNKIYLYSGHDDKPTDTTWVMKDWRIFSTTDLINWKLETVISPEDNYMGAQSTDCWAGDAAERNGKYYFYFSDRKRSIGVMKADSPDGKYIDALGKPLVAPMHDPTIITDDDPNKTPYLVYGDKEGGGYHIARLNDDMISLAETPKPITITGEGWEKVGGWMDKNYIFKYKDTYYLSWGTEYAVSKNIYGPYTGAGSTGKGHHLGVFAHSSFFWWKGQFYHAWCYYLKQGYKFRSTIITYCHFDDQGRLVTDTDFLDKHFTNGVGQYDAGWPKIEAEWFYEKESLTRKQSSADGGFEIAGMHNGSWIRFANVDMTGSSKQFTAHLAGLSPKGKLEVRTGSISGPLIGTIKSVANKSKGPNQYQILSCKINPPKGKADIFLVYTDVDKKAALSLDWISFNHKTYSHHVGNKK</sequence>
<reference evidence="11 12" key="1">
    <citation type="submission" date="2009-01" db="EMBL/GenBank/DDBJ databases">
        <authorList>
            <person name="Qin X."/>
            <person name="Bachman B."/>
            <person name="Battles P."/>
            <person name="Bell A."/>
            <person name="Bess C."/>
            <person name="Bickham C."/>
            <person name="Chaboub L."/>
            <person name="Chen D."/>
            <person name="Coyle M."/>
            <person name="Deiros D.R."/>
            <person name="Dinh H."/>
            <person name="Forbes L."/>
            <person name="Fowler G."/>
            <person name="Francisco L."/>
            <person name="Fu Q."/>
            <person name="Gubbala S."/>
            <person name="Hale W."/>
            <person name="Han Y."/>
            <person name="Hemphill L."/>
            <person name="Highlander S.K."/>
            <person name="Hirani K."/>
            <person name="Hogues M."/>
            <person name="Jackson L."/>
            <person name="Jakkamsetti A."/>
            <person name="Javaid M."/>
            <person name="Jiang H."/>
            <person name="Korchina V."/>
            <person name="Kovar C."/>
            <person name="Lara F."/>
            <person name="Lee S."/>
            <person name="Mata R."/>
            <person name="Mathew T."/>
            <person name="Moen C."/>
            <person name="Morales K."/>
            <person name="Munidasa M."/>
            <person name="Nazareth L."/>
            <person name="Ngo R."/>
            <person name="Nguyen L."/>
            <person name="Okwuonu G."/>
            <person name="Ongeri F."/>
            <person name="Patil S."/>
            <person name="Petrosino J."/>
            <person name="Pham C."/>
            <person name="Pham P."/>
            <person name="Pu L.-L."/>
            <person name="Puazo M."/>
            <person name="Raj R."/>
            <person name="Reid J."/>
            <person name="Rouhana J."/>
            <person name="Saada N."/>
            <person name="Shang Y."/>
            <person name="Simmons D."/>
            <person name="Thornton R."/>
            <person name="Warren J."/>
            <person name="Weissenberger G."/>
            <person name="Zhang J."/>
            <person name="Zhang L."/>
            <person name="Zhou C."/>
            <person name="Zhu D."/>
            <person name="Muzny D."/>
            <person name="Worley K."/>
            <person name="Gibbs R."/>
        </authorList>
    </citation>
    <scope>NUCLEOTIDE SEQUENCE [LARGE SCALE GENOMIC DNA]</scope>
    <source>
        <strain evidence="11 12">ATCC 33300</strain>
    </source>
</reference>
<dbReference type="CDD" id="cd08990">
    <property type="entry name" value="GH43_AXH_like"/>
    <property type="match status" value="1"/>
</dbReference>
<gene>
    <name evidence="11" type="ORF">HMPREF0765_2802</name>
</gene>
<evidence type="ECO:0000256" key="6">
    <source>
        <dbReference type="ARBA" id="ARBA00023295"/>
    </source>
</evidence>
<dbReference type="Gene3D" id="2.60.120.260">
    <property type="entry name" value="Galactose-binding domain-like"/>
    <property type="match status" value="1"/>
</dbReference>
<dbReference type="Pfam" id="PF03422">
    <property type="entry name" value="CBM_6"/>
    <property type="match status" value="1"/>
</dbReference>
<dbReference type="InterPro" id="IPR006710">
    <property type="entry name" value="Glyco_hydro_43"/>
</dbReference>
<feature type="signal peptide" evidence="9">
    <location>
        <begin position="1"/>
        <end position="24"/>
    </location>
</feature>
<dbReference type="Pfam" id="PF04616">
    <property type="entry name" value="Glyco_hydro_43"/>
    <property type="match status" value="1"/>
</dbReference>
<keyword evidence="6 8" id="KW-0326">Glycosidase</keyword>
<proteinExistence type="inferred from homology"/>
<dbReference type="PANTHER" id="PTHR43772:SF2">
    <property type="entry name" value="PUTATIVE (AFU_ORTHOLOGUE AFUA_2G04480)-RELATED"/>
    <property type="match status" value="1"/>
</dbReference>
<keyword evidence="3 9" id="KW-0732">Signal</keyword>
<dbReference type="RefSeq" id="WP_003008186.1">
    <property type="nucleotide sequence ID" value="NZ_GG668632.1"/>
</dbReference>
<dbReference type="InterPro" id="IPR052176">
    <property type="entry name" value="Glycosyl_Hydrlase_43_Enz"/>
</dbReference>
<accession>C2FZP6</accession>
<comment type="caution">
    <text evidence="11">The sequence shown here is derived from an EMBL/GenBank/DDBJ whole genome shotgun (WGS) entry which is preliminary data.</text>
</comment>
<dbReference type="GO" id="GO:0004553">
    <property type="term" value="F:hydrolase activity, hydrolyzing O-glycosyl compounds"/>
    <property type="evidence" value="ECO:0007669"/>
    <property type="project" value="InterPro"/>
</dbReference>
<dbReference type="SUPFAM" id="SSF75005">
    <property type="entry name" value="Arabinanase/levansucrase/invertase"/>
    <property type="match status" value="1"/>
</dbReference>
<dbReference type="HOGENOM" id="CLU_009397_11_2_10"/>
<evidence type="ECO:0000256" key="1">
    <source>
        <dbReference type="ARBA" id="ARBA00009865"/>
    </source>
</evidence>
<organism evidence="11 12">
    <name type="scientific">Sphingobacterium spiritivorum ATCC 33300</name>
    <dbReference type="NCBI Taxonomy" id="525372"/>
    <lineage>
        <taxon>Bacteria</taxon>
        <taxon>Pseudomonadati</taxon>
        <taxon>Bacteroidota</taxon>
        <taxon>Sphingobacteriia</taxon>
        <taxon>Sphingobacteriales</taxon>
        <taxon>Sphingobacteriaceae</taxon>
        <taxon>Sphingobacterium</taxon>
    </lineage>
</organism>
<dbReference type="Proteomes" id="UP000006241">
    <property type="component" value="Unassembled WGS sequence"/>
</dbReference>
<protein>
    <submittedName>
        <fullName evidence="11">Carbohydrate binding module (Family 6)</fullName>
    </submittedName>
</protein>
<dbReference type="GO" id="GO:0030246">
    <property type="term" value="F:carbohydrate binding"/>
    <property type="evidence" value="ECO:0007669"/>
    <property type="project" value="InterPro"/>
</dbReference>
<dbReference type="Gene3D" id="2.115.10.20">
    <property type="entry name" value="Glycosyl hydrolase domain, family 43"/>
    <property type="match status" value="1"/>
</dbReference>
<evidence type="ECO:0000259" key="10">
    <source>
        <dbReference type="PROSITE" id="PS51175"/>
    </source>
</evidence>
<feature type="site" description="Important for catalytic activity, responsible for pKa modulation of the active site Glu and correct orientation of both the proton donor and substrate" evidence="7">
    <location>
        <position position="146"/>
    </location>
</feature>
<dbReference type="InterPro" id="IPR005084">
    <property type="entry name" value="CBM6"/>
</dbReference>
<dbReference type="EMBL" id="ACHB01000069">
    <property type="protein sequence ID" value="EEI91492.1"/>
    <property type="molecule type" value="Genomic_DNA"/>
</dbReference>
<evidence type="ECO:0000256" key="5">
    <source>
        <dbReference type="ARBA" id="ARBA00023277"/>
    </source>
</evidence>
<dbReference type="SUPFAM" id="SSF49785">
    <property type="entry name" value="Galactose-binding domain-like"/>
    <property type="match status" value="1"/>
</dbReference>
<evidence type="ECO:0000256" key="4">
    <source>
        <dbReference type="ARBA" id="ARBA00022801"/>
    </source>
</evidence>
<evidence type="ECO:0000256" key="3">
    <source>
        <dbReference type="ARBA" id="ARBA00022729"/>
    </source>
</evidence>
<name>C2FZP6_SPHSI</name>
<comment type="similarity">
    <text evidence="1 8">Belongs to the glycosyl hydrolase 43 family.</text>
</comment>
<evidence type="ECO:0000256" key="7">
    <source>
        <dbReference type="PIRSR" id="PIRSR606710-2"/>
    </source>
</evidence>
<dbReference type="InterPro" id="IPR006584">
    <property type="entry name" value="Cellulose-bd_IV"/>
</dbReference>
<keyword evidence="2" id="KW-0624">Polysaccharide degradation</keyword>
<dbReference type="PROSITE" id="PS51175">
    <property type="entry name" value="CBM6"/>
    <property type="match status" value="1"/>
</dbReference>
<keyword evidence="2" id="KW-0858">Xylan degradation</keyword>
<evidence type="ECO:0000313" key="11">
    <source>
        <dbReference type="EMBL" id="EEI91492.1"/>
    </source>
</evidence>
<evidence type="ECO:0000256" key="8">
    <source>
        <dbReference type="RuleBase" id="RU361187"/>
    </source>
</evidence>
<dbReference type="InterPro" id="IPR023296">
    <property type="entry name" value="Glyco_hydro_beta-prop_sf"/>
</dbReference>
<dbReference type="GO" id="GO:0045493">
    <property type="term" value="P:xylan catabolic process"/>
    <property type="evidence" value="ECO:0007669"/>
    <property type="project" value="UniProtKB-KW"/>
</dbReference>
<dbReference type="AlphaFoldDB" id="C2FZP6"/>
<dbReference type="PANTHER" id="PTHR43772">
    <property type="entry name" value="ENDO-1,4-BETA-XYLANASE"/>
    <property type="match status" value="1"/>
</dbReference>
<evidence type="ECO:0000256" key="2">
    <source>
        <dbReference type="ARBA" id="ARBA00022651"/>
    </source>
</evidence>
<evidence type="ECO:0000313" key="12">
    <source>
        <dbReference type="Proteomes" id="UP000006241"/>
    </source>
</evidence>
<feature type="chain" id="PRO_5002914110" evidence="9">
    <location>
        <begin position="25"/>
        <end position="453"/>
    </location>
</feature>
<dbReference type="InterPro" id="IPR008979">
    <property type="entry name" value="Galactose-bd-like_sf"/>
</dbReference>
<dbReference type="SMART" id="SM00606">
    <property type="entry name" value="CBD_IV"/>
    <property type="match status" value="1"/>
</dbReference>